<keyword evidence="3 9" id="KW-0812">Transmembrane</keyword>
<keyword evidence="13" id="KW-1185">Reference proteome</keyword>
<evidence type="ECO:0000256" key="8">
    <source>
        <dbReference type="ARBA" id="ARBA00023224"/>
    </source>
</evidence>
<evidence type="ECO:0000259" key="12">
    <source>
        <dbReference type="PROSITE" id="PS50262"/>
    </source>
</evidence>
<dbReference type="InterPro" id="IPR017452">
    <property type="entry name" value="GPCR_Rhodpsn_7TM"/>
</dbReference>
<dbReference type="PANTHER" id="PTHR24235:SF29">
    <property type="entry name" value="GH23382P"/>
    <property type="match status" value="1"/>
</dbReference>
<keyword evidence="4 11" id="KW-1133">Transmembrane helix</keyword>
<name>A0A8B7PQ69_HYAAZ</name>
<feature type="transmembrane region" description="Helical" evidence="11">
    <location>
        <begin position="275"/>
        <end position="301"/>
    </location>
</feature>
<dbReference type="GeneID" id="108682871"/>
<evidence type="ECO:0000256" key="7">
    <source>
        <dbReference type="ARBA" id="ARBA00023170"/>
    </source>
</evidence>
<dbReference type="InterPro" id="IPR000276">
    <property type="entry name" value="GPCR_Rhodpsn"/>
</dbReference>
<evidence type="ECO:0000256" key="6">
    <source>
        <dbReference type="ARBA" id="ARBA00023136"/>
    </source>
</evidence>
<feature type="domain" description="G-protein coupled receptors family 1 profile" evidence="12">
    <location>
        <begin position="115"/>
        <end position="393"/>
    </location>
</feature>
<evidence type="ECO:0000313" key="14">
    <source>
        <dbReference type="RefSeq" id="XP_018027606.1"/>
    </source>
</evidence>
<dbReference type="AlphaFoldDB" id="A0A8B7PQ69"/>
<dbReference type="PROSITE" id="PS00237">
    <property type="entry name" value="G_PROTEIN_RECEP_F1_1"/>
    <property type="match status" value="1"/>
</dbReference>
<evidence type="ECO:0000256" key="1">
    <source>
        <dbReference type="ARBA" id="ARBA00004141"/>
    </source>
</evidence>
<reference evidence="14" key="1">
    <citation type="submission" date="2025-08" db="UniProtKB">
        <authorList>
            <consortium name="RefSeq"/>
        </authorList>
    </citation>
    <scope>IDENTIFICATION</scope>
    <source>
        <tissue evidence="14">Whole organism</tissue>
    </source>
</reference>
<evidence type="ECO:0000256" key="5">
    <source>
        <dbReference type="ARBA" id="ARBA00023040"/>
    </source>
</evidence>
<proteinExistence type="inferred from homology"/>
<sequence>MELNDSWSNSTTFDPANHYYDVTMNDFSADNDPAVSTQHLKNYPQIFHECYRQLFKSYSEIEDLSTNDQIGFICDFCTEDPDEIFADQTCMPSRYHPLALFWVLFGFIFVFGTLGNLIAIIAGVKYRKECSPNMSAMFLFLSNLAVSDFLMVILCVPATFVSQVVVQHWPFGHAACVAVSYSQAVSVFVSAYSLVAISLDRYMAIIYPLRLPSGLGRHQAWVVIAIVWLMALLTCVPVAVHSDLIYYDKNQSFYHGHYNLPVCTEYWPRDDLRQIYSIAIVVLHYFLPVTTMIFTYCRIWWIIRRSSQKFTTVTAERFGFAVTQPGKKNFFSKMIRMSVTVVLVYSLCWLPFNILMVMLEFNPALMYMNGLHYIWITFYWFAMLHTVLGVTLVFWLNPAFRVAMMNNVVLGLTLVFWLNPAFRVAMMKVIHSISPPCCRSTLERQMDKVQRQNSRIGFRRNGTLRMSLSAATHPNHVVTPGAQTASFVRNAKKLNSDSSCRTSSGRGTSSRSSSIRTIQETISLIPNSGARCDGEDADAMFSFPRIDTRHAEGPKKSTDGGEGIVLPAKSKALNKGQQEKNEDTRQDSMKARDEQQQMMSGSVAASQVRGKLDGIGCGGQAEESTPREGFPNEKCRDELPLKQERKSLLTLTEESDIIDLDDDVFT</sequence>
<dbReference type="GO" id="GO:0004930">
    <property type="term" value="F:G protein-coupled receptor activity"/>
    <property type="evidence" value="ECO:0007669"/>
    <property type="project" value="UniProtKB-KW"/>
</dbReference>
<feature type="compositionally biased region" description="Basic and acidic residues" evidence="10">
    <location>
        <begin position="624"/>
        <end position="641"/>
    </location>
</feature>
<feature type="transmembrane region" description="Helical" evidence="11">
    <location>
        <begin position="337"/>
        <end position="359"/>
    </location>
</feature>
<dbReference type="OMA" id="VTREMEM"/>
<feature type="transmembrane region" description="Helical" evidence="11">
    <location>
        <begin position="220"/>
        <end position="240"/>
    </location>
</feature>
<keyword evidence="8 9" id="KW-0807">Transducer</keyword>
<feature type="region of interest" description="Disordered" evidence="10">
    <location>
        <begin position="549"/>
        <end position="641"/>
    </location>
</feature>
<dbReference type="KEGG" id="hazt:108682871"/>
<accession>A0A8B7PQ69</accession>
<evidence type="ECO:0000256" key="11">
    <source>
        <dbReference type="SAM" id="Phobius"/>
    </source>
</evidence>
<keyword evidence="5 9" id="KW-0297">G-protein coupled receptor</keyword>
<feature type="region of interest" description="Disordered" evidence="10">
    <location>
        <begin position="493"/>
        <end position="517"/>
    </location>
</feature>
<evidence type="ECO:0000313" key="13">
    <source>
        <dbReference type="Proteomes" id="UP000694843"/>
    </source>
</evidence>
<feature type="compositionally biased region" description="Polar residues" evidence="10">
    <location>
        <begin position="596"/>
        <end position="605"/>
    </location>
</feature>
<feature type="transmembrane region" description="Helical" evidence="11">
    <location>
        <begin position="180"/>
        <end position="199"/>
    </location>
</feature>
<feature type="transmembrane region" description="Helical" evidence="11">
    <location>
        <begin position="99"/>
        <end position="124"/>
    </location>
</feature>
<feature type="transmembrane region" description="Helical" evidence="11">
    <location>
        <begin position="136"/>
        <end position="160"/>
    </location>
</feature>
<comment type="similarity">
    <text evidence="2 9">Belongs to the G-protein coupled receptor 1 family.</text>
</comment>
<gene>
    <name evidence="14" type="primary">LOC108682871</name>
</gene>
<dbReference type="PROSITE" id="PS50262">
    <property type="entry name" value="G_PROTEIN_RECEP_F1_2"/>
    <property type="match status" value="1"/>
</dbReference>
<evidence type="ECO:0000256" key="2">
    <source>
        <dbReference type="ARBA" id="ARBA00010663"/>
    </source>
</evidence>
<keyword evidence="7 9" id="KW-0675">Receptor</keyword>
<dbReference type="PRINTS" id="PR00237">
    <property type="entry name" value="GPCRRHODOPSN"/>
</dbReference>
<evidence type="ECO:0000256" key="10">
    <source>
        <dbReference type="SAM" id="MobiDB-lite"/>
    </source>
</evidence>
<evidence type="ECO:0000256" key="9">
    <source>
        <dbReference type="RuleBase" id="RU000688"/>
    </source>
</evidence>
<feature type="transmembrane region" description="Helical" evidence="11">
    <location>
        <begin position="408"/>
        <end position="430"/>
    </location>
</feature>
<dbReference type="OrthoDB" id="10053194at2759"/>
<dbReference type="RefSeq" id="XP_018027606.1">
    <property type="nucleotide sequence ID" value="XM_018172117.2"/>
</dbReference>
<dbReference type="GO" id="GO:0016020">
    <property type="term" value="C:membrane"/>
    <property type="evidence" value="ECO:0007669"/>
    <property type="project" value="UniProtKB-SubCell"/>
</dbReference>
<dbReference type="Pfam" id="PF00001">
    <property type="entry name" value="7tm_1"/>
    <property type="match status" value="1"/>
</dbReference>
<organism evidence="13 14">
    <name type="scientific">Hyalella azteca</name>
    <name type="common">Amphipod</name>
    <dbReference type="NCBI Taxonomy" id="294128"/>
    <lineage>
        <taxon>Eukaryota</taxon>
        <taxon>Metazoa</taxon>
        <taxon>Ecdysozoa</taxon>
        <taxon>Arthropoda</taxon>
        <taxon>Crustacea</taxon>
        <taxon>Multicrustacea</taxon>
        <taxon>Malacostraca</taxon>
        <taxon>Eumalacostraca</taxon>
        <taxon>Peracarida</taxon>
        <taxon>Amphipoda</taxon>
        <taxon>Senticaudata</taxon>
        <taxon>Talitrida</taxon>
        <taxon>Talitroidea</taxon>
        <taxon>Hyalellidae</taxon>
        <taxon>Hyalella</taxon>
    </lineage>
</organism>
<protein>
    <submittedName>
        <fullName evidence="14">Melatonin receptor type 1C</fullName>
    </submittedName>
</protein>
<feature type="compositionally biased region" description="Low complexity" evidence="10">
    <location>
        <begin position="496"/>
        <end position="517"/>
    </location>
</feature>
<evidence type="ECO:0000256" key="3">
    <source>
        <dbReference type="ARBA" id="ARBA00022692"/>
    </source>
</evidence>
<evidence type="ECO:0000256" key="4">
    <source>
        <dbReference type="ARBA" id="ARBA00022989"/>
    </source>
</evidence>
<dbReference type="Gene3D" id="1.20.1070.10">
    <property type="entry name" value="Rhodopsin 7-helix transmembrane proteins"/>
    <property type="match status" value="1"/>
</dbReference>
<dbReference type="PANTHER" id="PTHR24235">
    <property type="entry name" value="NEUROPEPTIDE Y RECEPTOR"/>
    <property type="match status" value="1"/>
</dbReference>
<keyword evidence="6 11" id="KW-0472">Membrane</keyword>
<feature type="compositionally biased region" description="Basic and acidic residues" evidence="10">
    <location>
        <begin position="577"/>
        <end position="595"/>
    </location>
</feature>
<dbReference type="Proteomes" id="UP000694843">
    <property type="component" value="Unplaced"/>
</dbReference>
<comment type="subcellular location">
    <subcellularLocation>
        <location evidence="1">Membrane</location>
        <topology evidence="1">Multi-pass membrane protein</topology>
    </subcellularLocation>
</comment>
<dbReference type="SUPFAM" id="SSF81321">
    <property type="entry name" value="Family A G protein-coupled receptor-like"/>
    <property type="match status" value="1"/>
</dbReference>
<feature type="compositionally biased region" description="Basic and acidic residues" evidence="10">
    <location>
        <begin position="549"/>
        <end position="559"/>
    </location>
</feature>
<feature type="transmembrane region" description="Helical" evidence="11">
    <location>
        <begin position="371"/>
        <end position="396"/>
    </location>
</feature>